<gene>
    <name evidence="4" type="ORF">GCM10008111_08130</name>
</gene>
<keyword evidence="1" id="KW-0677">Repeat</keyword>
<dbReference type="Pfam" id="PF13676">
    <property type="entry name" value="TIR_2"/>
    <property type="match status" value="1"/>
</dbReference>
<dbReference type="InterPro" id="IPR035897">
    <property type="entry name" value="Toll_tir_struct_dom_sf"/>
</dbReference>
<evidence type="ECO:0008006" key="6">
    <source>
        <dbReference type="Google" id="ProtNLM"/>
    </source>
</evidence>
<keyword evidence="5" id="KW-1185">Reference proteome</keyword>
<proteinExistence type="predicted"/>
<dbReference type="Pfam" id="PF24883">
    <property type="entry name" value="NPHP3_N"/>
    <property type="match status" value="1"/>
</dbReference>
<dbReference type="InterPro" id="IPR053137">
    <property type="entry name" value="NLR-like"/>
</dbReference>
<organism evidence="4 5">
    <name type="scientific">Alishewanella tabrizica</name>
    <dbReference type="NCBI Taxonomy" id="671278"/>
    <lineage>
        <taxon>Bacteria</taxon>
        <taxon>Pseudomonadati</taxon>
        <taxon>Pseudomonadota</taxon>
        <taxon>Gammaproteobacteria</taxon>
        <taxon>Alteromonadales</taxon>
        <taxon>Alteromonadaceae</taxon>
        <taxon>Alishewanella</taxon>
    </lineage>
</organism>
<dbReference type="InterPro" id="IPR007111">
    <property type="entry name" value="NACHT_NTPase"/>
</dbReference>
<dbReference type="InterPro" id="IPR011990">
    <property type="entry name" value="TPR-like_helical_dom_sf"/>
</dbReference>
<dbReference type="Gene3D" id="3.40.50.10140">
    <property type="entry name" value="Toll/interleukin-1 receptor homology (TIR) domain"/>
    <property type="match status" value="1"/>
</dbReference>
<evidence type="ECO:0000259" key="3">
    <source>
        <dbReference type="PROSITE" id="PS50837"/>
    </source>
</evidence>
<dbReference type="SMART" id="SM00028">
    <property type="entry name" value="TPR"/>
    <property type="match status" value="6"/>
</dbReference>
<sequence length="1382" mass="152051">MNTPKCPECSSSNTVFKQKAQQWECGDCESRFVDTQYDARPRRIFLSYPHAPDKHSQLVEDVAKVITAKGHHPWFDKNKIKEGYDWRESITQGVLDADWLIIFMSQKSLAAGGVCLEEVGIALQKSGHETLLTVLLEDEKTVNPPISLTHVQWLDVKDFEDAYPEDRNNPAAMQKWAQWLDERFTRLIRHIERRGDIQGDISALRNRLQPASFVGQIAHSIKGFVGREWVFDEIQHWQHHHRERRTFVIEGAAGIGKSAIAGQLSQQLRDVIGIYFCKHNDATTRDANNLVRTMAFQIASRDQAYRAWLKNKLTESAFEGDRLLAMNAPELFRELIVNAPRINEENKARLILMIDGLDEARDETGHNTILDLVSREFKALPKNIGVVITTRPEQGIVSRLDFPYVLSTDDVRNIKDIENYLAMQFDLLEVFKAQPDAKMKTVTSAVDKSRGVMLYASELVRSIRDGHINPLTPEHFPIGLSGIYHGYMQREFASAEVFHQTSAKLAELIAVSPLPLTEALMRTITNLTKVEFARYIKPLSSLLVTGERNDATTYALFHKSFADWLVKPSRLHDYRLEGDGLKRMGGFLYDCFLEQGQKVKFDSAEIEWGTRELLPLCLPDMALWNDTEALETLGMAFDERGWYRAAIVAQTQVLSAEKSTLGDAHPDTLTSMANLANTLSKQGDLSGARALEEQALAARKAILGDTHPATLISMANLGNTLHKQGDLVGARALQEQALAAKKAILGDEHPSTPFSMANLAGTLFAQGDSAGARALQEQALATRKATLGDKHPDTLNSIAYLALSLKAQGDLAGARALQEQALSANKAMLGDDHPDALTSMANLASTLRAQGDLAGARALEEQVLATKKAILGNEHPSTLISMTNLAVTLKAQGDVAGARALEEQVLALQKATLGDKHPHTITSIAGLANTLHAQGDLAGARALQEQALEVLKATFGDKHPDTMTSMNNLSNILHAQGDLTGSRALQEQVLAAQKSKLGEAHPDTLHSMSNLAGTIRAQGDIDGARALQERVLAARKAMQGDEHPDTLRGMTNLANTLYAQGDLAGARALYEQALTAQRAKLGNEHPSTLISMNNLASTLYAQNDVTGARALFEQVLAAQKAMLGDKHPHTLASMTNLAKTLYAQVDLAGARELQEQALAAQKVILGDNHPNTLTNMANLANTLYAQGDLAGARALQEQVLAAQKALLGDEHPDTLTSMANLAETLSAQGDLAGARALQNQELDVQKETLDDFHPDTLTSLKNLSDMFYKQGDFIKARELQESMLEIYKTLMHPTHPKAMVCVVNIGYLSHQMNDHAYGLKYINELAVQIQPLLEGSAAEKLKAFKEGLTQAIAESNESMEEMYLVLVQFLQHIVELLQDQHK</sequence>
<dbReference type="RefSeq" id="WP_189480796.1">
    <property type="nucleotide sequence ID" value="NZ_BMYR01000003.1"/>
</dbReference>
<dbReference type="SUPFAM" id="SSF52540">
    <property type="entry name" value="P-loop containing nucleoside triphosphate hydrolases"/>
    <property type="match status" value="1"/>
</dbReference>
<feature type="domain" description="NACHT" evidence="3">
    <location>
        <begin position="245"/>
        <end position="392"/>
    </location>
</feature>
<dbReference type="Gene3D" id="1.25.40.10">
    <property type="entry name" value="Tetratricopeptide repeat domain"/>
    <property type="match status" value="5"/>
</dbReference>
<comment type="caution">
    <text evidence="4">The sequence shown here is derived from an EMBL/GenBank/DDBJ whole genome shotgun (WGS) entry which is preliminary data.</text>
</comment>
<dbReference type="InterPro" id="IPR019734">
    <property type="entry name" value="TPR_rpt"/>
</dbReference>
<dbReference type="Gene3D" id="3.40.50.300">
    <property type="entry name" value="P-loop containing nucleotide triphosphate hydrolases"/>
    <property type="match status" value="1"/>
</dbReference>
<dbReference type="Pfam" id="PF13424">
    <property type="entry name" value="TPR_12"/>
    <property type="match status" value="6"/>
</dbReference>
<dbReference type="Proteomes" id="UP000634667">
    <property type="component" value="Unassembled WGS sequence"/>
</dbReference>
<protein>
    <recommendedName>
        <fullName evidence="6">TIR domain-containing protein</fullName>
    </recommendedName>
</protein>
<dbReference type="InterPro" id="IPR000157">
    <property type="entry name" value="TIR_dom"/>
</dbReference>
<name>A0ABQ2WGL5_9ALTE</name>
<dbReference type="PANTHER" id="PTHR46082:SF11">
    <property type="entry name" value="AAA+ ATPASE DOMAIN-CONTAINING PROTEIN-RELATED"/>
    <property type="match status" value="1"/>
</dbReference>
<dbReference type="EMBL" id="BMYR01000003">
    <property type="protein sequence ID" value="GGW54547.1"/>
    <property type="molecule type" value="Genomic_DNA"/>
</dbReference>
<dbReference type="PANTHER" id="PTHR46082">
    <property type="entry name" value="ATP/GTP-BINDING PROTEIN-RELATED"/>
    <property type="match status" value="1"/>
</dbReference>
<dbReference type="SUPFAM" id="SSF48452">
    <property type="entry name" value="TPR-like"/>
    <property type="match status" value="3"/>
</dbReference>
<dbReference type="InterPro" id="IPR056884">
    <property type="entry name" value="NPHP3-like_N"/>
</dbReference>
<evidence type="ECO:0000259" key="2">
    <source>
        <dbReference type="PROSITE" id="PS50104"/>
    </source>
</evidence>
<dbReference type="Pfam" id="PF13374">
    <property type="entry name" value="TPR_10"/>
    <property type="match status" value="3"/>
</dbReference>
<reference evidence="5" key="1">
    <citation type="journal article" date="2019" name="Int. J. Syst. Evol. Microbiol.">
        <title>The Global Catalogue of Microorganisms (GCM) 10K type strain sequencing project: providing services to taxonomists for standard genome sequencing and annotation.</title>
        <authorList>
            <consortium name="The Broad Institute Genomics Platform"/>
            <consortium name="The Broad Institute Genome Sequencing Center for Infectious Disease"/>
            <person name="Wu L."/>
            <person name="Ma J."/>
        </authorList>
    </citation>
    <scope>NUCLEOTIDE SEQUENCE [LARGE SCALE GENOMIC DNA]</scope>
    <source>
        <strain evidence="5">KCTC 23723</strain>
    </source>
</reference>
<accession>A0ABQ2WGL5</accession>
<evidence type="ECO:0000256" key="1">
    <source>
        <dbReference type="ARBA" id="ARBA00022737"/>
    </source>
</evidence>
<dbReference type="SUPFAM" id="SSF52200">
    <property type="entry name" value="Toll/Interleukin receptor TIR domain"/>
    <property type="match status" value="1"/>
</dbReference>
<feature type="domain" description="TIR" evidence="2">
    <location>
        <begin position="40"/>
        <end position="184"/>
    </location>
</feature>
<dbReference type="InterPro" id="IPR027417">
    <property type="entry name" value="P-loop_NTPase"/>
</dbReference>
<evidence type="ECO:0000313" key="4">
    <source>
        <dbReference type="EMBL" id="GGW54547.1"/>
    </source>
</evidence>
<dbReference type="PROSITE" id="PS50104">
    <property type="entry name" value="TIR"/>
    <property type="match status" value="1"/>
</dbReference>
<evidence type="ECO:0000313" key="5">
    <source>
        <dbReference type="Proteomes" id="UP000634667"/>
    </source>
</evidence>
<dbReference type="PROSITE" id="PS50837">
    <property type="entry name" value="NACHT"/>
    <property type="match status" value="1"/>
</dbReference>